<comment type="caution">
    <text evidence="2">The sequence shown here is derived from an EMBL/GenBank/DDBJ whole genome shotgun (WGS) entry which is preliminary data.</text>
</comment>
<dbReference type="AlphaFoldDB" id="A0A836HAR1"/>
<evidence type="ECO:0000256" key="1">
    <source>
        <dbReference type="SAM" id="MobiDB-lite"/>
    </source>
</evidence>
<dbReference type="GeneID" id="92361281"/>
<accession>A0A836HAR1</accession>
<proteinExistence type="predicted"/>
<evidence type="ECO:0000313" key="2">
    <source>
        <dbReference type="EMBL" id="KAG5478008.1"/>
    </source>
</evidence>
<organism evidence="2 3">
    <name type="scientific">Leishmania orientalis</name>
    <dbReference type="NCBI Taxonomy" id="2249476"/>
    <lineage>
        <taxon>Eukaryota</taxon>
        <taxon>Discoba</taxon>
        <taxon>Euglenozoa</taxon>
        <taxon>Kinetoplastea</taxon>
        <taxon>Metakinetoplastina</taxon>
        <taxon>Trypanosomatida</taxon>
        <taxon>Trypanosomatidae</taxon>
        <taxon>Leishmaniinae</taxon>
        <taxon>Leishmania</taxon>
    </lineage>
</organism>
<dbReference type="KEGG" id="loi:92361281"/>
<dbReference type="EMBL" id="JAFHLR010000024">
    <property type="protein sequence ID" value="KAG5478008.1"/>
    <property type="molecule type" value="Genomic_DNA"/>
</dbReference>
<feature type="region of interest" description="Disordered" evidence="1">
    <location>
        <begin position="121"/>
        <end position="152"/>
    </location>
</feature>
<gene>
    <name evidence="2" type="ORF">LSCM4_05406</name>
</gene>
<sequence>MVSSSSSMQMLLAHQYMHCPSAPLAVGSPATAVSAERAPRLQSRSRRLPFSVSATTGLCNGEDSTFLYSSVNHITHRLPETFGVHYPEAPYYRGRNNFDVQLVREASLSRRGRPLRSALATNSRAHTVPVASQQRRYTQAMPTRPSKDTTHSYGQLLPRLCKRSSPSAVSARRHLACNSSLPGTRTADSGQLTLFSRPDTARRQSSCPVTSDSATAMPETTLEPCMRCTVRWAVCVVRDEVAADKMVQFERFVSTVVR</sequence>
<name>A0A836HAR1_9TRYP</name>
<reference evidence="3" key="1">
    <citation type="journal article" date="2021" name="Microbiol. Resour. Announc.">
        <title>LGAAP: Leishmaniinae Genome Assembly and Annotation Pipeline.</title>
        <authorList>
            <person name="Almutairi H."/>
            <person name="Urbaniak M.D."/>
            <person name="Bates M.D."/>
            <person name="Jariyapan N."/>
            <person name="Kwakye-Nuako G."/>
            <person name="Thomaz-Soccol V."/>
            <person name="Al-Salem W.S."/>
            <person name="Dillon R.J."/>
            <person name="Bates P.A."/>
            <person name="Gatherer D."/>
        </authorList>
    </citation>
    <scope>NUCLEOTIDE SEQUENCE [LARGE SCALE GENOMIC DNA]</scope>
</reference>
<protein>
    <submittedName>
        <fullName evidence="2">Uncharacterized protein</fullName>
    </submittedName>
</protein>
<dbReference type="Proteomes" id="UP000674143">
    <property type="component" value="Unassembled WGS sequence"/>
</dbReference>
<keyword evidence="3" id="KW-1185">Reference proteome</keyword>
<evidence type="ECO:0000313" key="3">
    <source>
        <dbReference type="Proteomes" id="UP000674143"/>
    </source>
</evidence>
<feature type="compositionally biased region" description="Polar residues" evidence="1">
    <location>
        <begin position="121"/>
        <end position="141"/>
    </location>
</feature>
<reference evidence="3" key="2">
    <citation type="journal article" date="2021" name="Sci. Data">
        <title>Chromosome-scale genome sequencing, assembly and annotation of six genomes from subfamily Leishmaniinae.</title>
        <authorList>
            <person name="Almutairi H."/>
            <person name="Urbaniak M.D."/>
            <person name="Bates M.D."/>
            <person name="Jariyapan N."/>
            <person name="Kwakye-Nuako G."/>
            <person name="Thomaz Soccol V."/>
            <person name="Al-Salem W.S."/>
            <person name="Dillon R.J."/>
            <person name="Bates P.A."/>
            <person name="Gatherer D."/>
        </authorList>
    </citation>
    <scope>NUCLEOTIDE SEQUENCE [LARGE SCALE GENOMIC DNA]</scope>
</reference>
<dbReference type="RefSeq" id="XP_067062915.1">
    <property type="nucleotide sequence ID" value="XM_067207347.1"/>
</dbReference>